<dbReference type="Proteomes" id="UP000837205">
    <property type="component" value="Unassembled WGS sequence"/>
</dbReference>
<feature type="domain" description="YcgL" evidence="2">
    <location>
        <begin position="1"/>
        <end position="85"/>
    </location>
</feature>
<dbReference type="PANTHER" id="PTHR38109:SF1">
    <property type="entry name" value="PROTEIN YCGL"/>
    <property type="match status" value="1"/>
</dbReference>
<evidence type="ECO:0000313" key="5">
    <source>
        <dbReference type="Proteomes" id="UP000834503"/>
    </source>
</evidence>
<protein>
    <recommendedName>
        <fullName evidence="1">YcgL domain-containing protein GHA_02165</fullName>
    </recommendedName>
</protein>
<evidence type="ECO:0000313" key="3">
    <source>
        <dbReference type="EMBL" id="CAB5545972.1"/>
    </source>
</evidence>
<dbReference type="Proteomes" id="UP000834503">
    <property type="component" value="Unassembled WGS sequence"/>
</dbReference>
<dbReference type="PANTHER" id="PTHR38109">
    <property type="entry name" value="PROTEIN YCGL"/>
    <property type="match status" value="1"/>
</dbReference>
<dbReference type="GeneID" id="69431472"/>
<organism evidence="3 5">
    <name type="scientific">Citrobacter werkmanii</name>
    <dbReference type="NCBI Taxonomy" id="67827"/>
    <lineage>
        <taxon>Bacteria</taxon>
        <taxon>Pseudomonadati</taxon>
        <taxon>Pseudomonadota</taxon>
        <taxon>Gammaproteobacteria</taxon>
        <taxon>Enterobacterales</taxon>
        <taxon>Enterobacteriaceae</taxon>
        <taxon>Citrobacter</taxon>
        <taxon>Citrobacter freundii complex</taxon>
    </lineage>
</organism>
<gene>
    <name evidence="3" type="primary">ycgL</name>
    <name evidence="3" type="ORF">GHA_02165</name>
    <name evidence="4" type="ORF">TML_02171</name>
</gene>
<proteinExistence type="inferred from homology"/>
<dbReference type="AlphaFoldDB" id="A0A5P2MEF3"/>
<dbReference type="HAMAP" id="MF_01866">
    <property type="entry name" value="UPF0745"/>
    <property type="match status" value="1"/>
</dbReference>
<dbReference type="Pfam" id="PF05166">
    <property type="entry name" value="YcgL"/>
    <property type="match status" value="1"/>
</dbReference>
<accession>A0A5P2MEF3</accession>
<sequence>MFCVIYRSSKRDQTYLYVEKKDDFSRVPEELMKGFGQPTLAMMLPLDGRKKLVNADLEKVKQALIEQGYYLQIPPPPEDLLKQHLAAAKQNTSDAKR</sequence>
<comment type="caution">
    <text evidence="3">The sequence shown here is derived from an EMBL/GenBank/DDBJ whole genome shotgun (WGS) entry which is preliminary data.</text>
</comment>
<dbReference type="InterPro" id="IPR027354">
    <property type="entry name" value="YcgL_dom"/>
</dbReference>
<evidence type="ECO:0000256" key="1">
    <source>
        <dbReference type="HAMAP-Rule" id="MF_01866"/>
    </source>
</evidence>
<evidence type="ECO:0000313" key="6">
    <source>
        <dbReference type="Proteomes" id="UP000837205"/>
    </source>
</evidence>
<name>A0A5P2MEF3_9ENTR</name>
<dbReference type="SUPFAM" id="SSF160191">
    <property type="entry name" value="YcgL-like"/>
    <property type="match status" value="1"/>
</dbReference>
<dbReference type="PROSITE" id="PS51648">
    <property type="entry name" value="YCGL"/>
    <property type="match status" value="1"/>
</dbReference>
<dbReference type="EMBL" id="CAHPQX010000008">
    <property type="protein sequence ID" value="CAB5545972.1"/>
    <property type="molecule type" value="Genomic_DNA"/>
</dbReference>
<keyword evidence="6" id="KW-1185">Reference proteome</keyword>
<evidence type="ECO:0000259" key="2">
    <source>
        <dbReference type="PROSITE" id="PS51648"/>
    </source>
</evidence>
<dbReference type="RefSeq" id="WP_038641242.1">
    <property type="nucleotide sequence ID" value="NZ_CABDWX010000001.1"/>
</dbReference>
<dbReference type="Gene3D" id="3.10.510.20">
    <property type="entry name" value="YcgL domain"/>
    <property type="match status" value="1"/>
</dbReference>
<evidence type="ECO:0000313" key="4">
    <source>
        <dbReference type="EMBL" id="CAC9197522.1"/>
    </source>
</evidence>
<dbReference type="EMBL" id="CAIIUA010000001">
    <property type="protein sequence ID" value="CAC9197522.1"/>
    <property type="molecule type" value="Genomic_DNA"/>
</dbReference>
<reference evidence="3" key="1">
    <citation type="submission" date="2020-05" db="EMBL/GenBank/DDBJ databases">
        <authorList>
            <person name="Delgado-Blas J."/>
        </authorList>
    </citation>
    <scope>NUCLEOTIDE SEQUENCE</scope>
    <source>
        <strain evidence="3">BB1459</strain>
        <strain evidence="4">BB1480</strain>
    </source>
</reference>
<dbReference type="InterPro" id="IPR038068">
    <property type="entry name" value="YcgL-like_sf"/>
</dbReference>